<accession>A0A1G9N5R9</accession>
<evidence type="ECO:0000256" key="2">
    <source>
        <dbReference type="ARBA" id="ARBA00022840"/>
    </source>
</evidence>
<keyword evidence="1" id="KW-0547">Nucleotide-binding</keyword>
<organism evidence="4 5">
    <name type="scientific">Paracoccus chinensis</name>
    <dbReference type="NCBI Taxonomy" id="525640"/>
    <lineage>
        <taxon>Bacteria</taxon>
        <taxon>Pseudomonadati</taxon>
        <taxon>Pseudomonadota</taxon>
        <taxon>Alphaproteobacteria</taxon>
        <taxon>Rhodobacterales</taxon>
        <taxon>Paracoccaceae</taxon>
        <taxon>Paracoccus</taxon>
    </lineage>
</organism>
<dbReference type="Gene3D" id="3.40.50.300">
    <property type="entry name" value="P-loop containing nucleotide triphosphate hydrolases"/>
    <property type="match status" value="1"/>
</dbReference>
<evidence type="ECO:0000313" key="4">
    <source>
        <dbReference type="EMBL" id="SDL81467.1"/>
    </source>
</evidence>
<name>A0A1G9N5R9_9RHOB</name>
<dbReference type="Proteomes" id="UP000199555">
    <property type="component" value="Unassembled WGS sequence"/>
</dbReference>
<evidence type="ECO:0000256" key="1">
    <source>
        <dbReference type="ARBA" id="ARBA00022741"/>
    </source>
</evidence>
<keyword evidence="5" id="KW-1185">Reference proteome</keyword>
<keyword evidence="2 4" id="KW-0067">ATP-binding</keyword>
<dbReference type="EMBL" id="FNGE01000026">
    <property type="protein sequence ID" value="SDL81467.1"/>
    <property type="molecule type" value="Genomic_DNA"/>
</dbReference>
<dbReference type="STRING" id="525640.SAMN04487971_1266"/>
<dbReference type="GO" id="GO:0022857">
    <property type="term" value="F:transmembrane transporter activity"/>
    <property type="evidence" value="ECO:0007669"/>
    <property type="project" value="TreeGrafter"/>
</dbReference>
<dbReference type="Pfam" id="PF00005">
    <property type="entry name" value="ABC_tran"/>
    <property type="match status" value="1"/>
</dbReference>
<dbReference type="InterPro" id="IPR003439">
    <property type="entry name" value="ABC_transporter-like_ATP-bd"/>
</dbReference>
<evidence type="ECO:0000313" key="5">
    <source>
        <dbReference type="Proteomes" id="UP000199555"/>
    </source>
</evidence>
<feature type="domain" description="ABC transporter" evidence="3">
    <location>
        <begin position="4"/>
        <end position="217"/>
    </location>
</feature>
<dbReference type="SMART" id="SM00382">
    <property type="entry name" value="AAA"/>
    <property type="match status" value="1"/>
</dbReference>
<dbReference type="AlphaFoldDB" id="A0A1G9N5R9"/>
<dbReference type="SUPFAM" id="SSF52540">
    <property type="entry name" value="P-loop containing nucleoside triphosphate hydrolases"/>
    <property type="match status" value="1"/>
</dbReference>
<dbReference type="InterPro" id="IPR003593">
    <property type="entry name" value="AAA+_ATPase"/>
</dbReference>
<dbReference type="InterPro" id="IPR015854">
    <property type="entry name" value="ABC_transpr_LolD-like"/>
</dbReference>
<protein>
    <submittedName>
        <fullName evidence="4">Phosphonate transport system ATP-binding protein</fullName>
    </submittedName>
</protein>
<dbReference type="RefSeq" id="WP_090757327.1">
    <property type="nucleotide sequence ID" value="NZ_FNGE01000026.1"/>
</dbReference>
<evidence type="ECO:0000259" key="3">
    <source>
        <dbReference type="PROSITE" id="PS50893"/>
    </source>
</evidence>
<proteinExistence type="predicted"/>
<dbReference type="GO" id="GO:0016887">
    <property type="term" value="F:ATP hydrolysis activity"/>
    <property type="evidence" value="ECO:0007669"/>
    <property type="project" value="InterPro"/>
</dbReference>
<gene>
    <name evidence="4" type="ORF">SAMN04487971_1266</name>
</gene>
<sequence>MTLAAFQGETLGYGGATVLRGVTLALERGERLVLLGRSGAGKTTLLNALYDRLTGAGLRVALAPQDHALVPQLSVTKNALMGRLDDHGALRNLWTLLRPPARDRAEVQALLDPLGLAAQADQPVEALSGGQRQRTALARALYRGGEVLIADEPVSAVDETQAAALLDLMRAHFPASVLALHDVELARSFATRLVGIRAGRVVLDAPPEAVSPAQIEALYA</sequence>
<reference evidence="5" key="1">
    <citation type="submission" date="2016-10" db="EMBL/GenBank/DDBJ databases">
        <authorList>
            <person name="Varghese N."/>
            <person name="Submissions S."/>
        </authorList>
    </citation>
    <scope>NUCLEOTIDE SEQUENCE [LARGE SCALE GENOMIC DNA]</scope>
    <source>
        <strain evidence="5">CGMCC 1.7655</strain>
    </source>
</reference>
<dbReference type="OrthoDB" id="9802264at2"/>
<dbReference type="PANTHER" id="PTHR24220">
    <property type="entry name" value="IMPORT ATP-BINDING PROTEIN"/>
    <property type="match status" value="1"/>
</dbReference>
<dbReference type="PROSITE" id="PS50893">
    <property type="entry name" value="ABC_TRANSPORTER_2"/>
    <property type="match status" value="1"/>
</dbReference>
<dbReference type="GO" id="GO:0005524">
    <property type="term" value="F:ATP binding"/>
    <property type="evidence" value="ECO:0007669"/>
    <property type="project" value="UniProtKB-KW"/>
</dbReference>
<dbReference type="InterPro" id="IPR027417">
    <property type="entry name" value="P-loop_NTPase"/>
</dbReference>
<dbReference type="GO" id="GO:0005886">
    <property type="term" value="C:plasma membrane"/>
    <property type="evidence" value="ECO:0007669"/>
    <property type="project" value="TreeGrafter"/>
</dbReference>